<keyword evidence="7" id="KW-1185">Reference proteome</keyword>
<dbReference type="EMBL" id="JARQWQ010000098">
    <property type="protein sequence ID" value="KAK2551342.1"/>
    <property type="molecule type" value="Genomic_DNA"/>
</dbReference>
<gene>
    <name evidence="6" type="ORF">P5673_027737</name>
</gene>
<evidence type="ECO:0000256" key="2">
    <source>
        <dbReference type="ARBA" id="ARBA00023054"/>
    </source>
</evidence>
<protein>
    <submittedName>
        <fullName evidence="6">Intraflagellar transport protein 20-like protein B</fullName>
    </submittedName>
</protein>
<evidence type="ECO:0000256" key="1">
    <source>
        <dbReference type="ARBA" id="ARBA00004138"/>
    </source>
</evidence>
<evidence type="ECO:0000313" key="7">
    <source>
        <dbReference type="Proteomes" id="UP001249851"/>
    </source>
</evidence>
<feature type="compositionally biased region" description="Basic residues" evidence="5">
    <location>
        <begin position="104"/>
        <end position="116"/>
    </location>
</feature>
<dbReference type="GO" id="GO:0097730">
    <property type="term" value="C:non-motile cilium"/>
    <property type="evidence" value="ECO:0007669"/>
    <property type="project" value="TreeGrafter"/>
</dbReference>
<feature type="compositionally biased region" description="Basic and acidic residues" evidence="5">
    <location>
        <begin position="117"/>
        <end position="142"/>
    </location>
</feature>
<dbReference type="Proteomes" id="UP001249851">
    <property type="component" value="Unassembled WGS sequence"/>
</dbReference>
<dbReference type="GO" id="GO:0005813">
    <property type="term" value="C:centrosome"/>
    <property type="evidence" value="ECO:0007669"/>
    <property type="project" value="TreeGrafter"/>
</dbReference>
<dbReference type="GO" id="GO:0061512">
    <property type="term" value="P:protein localization to cilium"/>
    <property type="evidence" value="ECO:0007669"/>
    <property type="project" value="TreeGrafter"/>
</dbReference>
<reference evidence="6" key="1">
    <citation type="journal article" date="2023" name="G3 (Bethesda)">
        <title>Whole genome assembly and annotation of the endangered Caribbean coral Acropora cervicornis.</title>
        <authorList>
            <person name="Selwyn J.D."/>
            <person name="Vollmer S.V."/>
        </authorList>
    </citation>
    <scope>NUCLEOTIDE SEQUENCE</scope>
    <source>
        <strain evidence="6">K2</strain>
    </source>
</reference>
<evidence type="ECO:0000256" key="3">
    <source>
        <dbReference type="ARBA" id="ARBA00023273"/>
    </source>
</evidence>
<accession>A0AAD9UVM3</accession>
<evidence type="ECO:0000313" key="6">
    <source>
        <dbReference type="EMBL" id="KAK2551342.1"/>
    </source>
</evidence>
<keyword evidence="2 4" id="KW-0175">Coiled coil</keyword>
<dbReference type="GO" id="GO:0036064">
    <property type="term" value="C:ciliary basal body"/>
    <property type="evidence" value="ECO:0007669"/>
    <property type="project" value="TreeGrafter"/>
</dbReference>
<comment type="caution">
    <text evidence="6">The sequence shown here is derived from an EMBL/GenBank/DDBJ whole genome shotgun (WGS) entry which is preliminary data.</text>
</comment>
<reference evidence="6" key="2">
    <citation type="journal article" date="2023" name="Science">
        <title>Genomic signatures of disease resistance in endangered staghorn corals.</title>
        <authorList>
            <person name="Vollmer S.V."/>
            <person name="Selwyn J.D."/>
            <person name="Despard B.A."/>
            <person name="Roesel C.L."/>
        </authorList>
    </citation>
    <scope>NUCLEOTIDE SEQUENCE</scope>
    <source>
        <tissue evidence="6">Whole Organism</tissue>
    </source>
</reference>
<evidence type="ECO:0000256" key="5">
    <source>
        <dbReference type="SAM" id="MobiDB-lite"/>
    </source>
</evidence>
<dbReference type="GO" id="GO:0060271">
    <property type="term" value="P:cilium assembly"/>
    <property type="evidence" value="ECO:0007669"/>
    <property type="project" value="TreeGrafter"/>
</dbReference>
<dbReference type="GO" id="GO:0097546">
    <property type="term" value="C:ciliary base"/>
    <property type="evidence" value="ECO:0007669"/>
    <property type="project" value="TreeGrafter"/>
</dbReference>
<dbReference type="PANTHER" id="PTHR31978:SF1">
    <property type="entry name" value="INTRAFLAGELLAR TRANSPORT PROTEIN 20 HOMOLOG"/>
    <property type="match status" value="1"/>
</dbReference>
<dbReference type="GO" id="GO:0005737">
    <property type="term" value="C:cytoplasm"/>
    <property type="evidence" value="ECO:0007669"/>
    <property type="project" value="TreeGrafter"/>
</dbReference>
<dbReference type="Pfam" id="PF14931">
    <property type="entry name" value="IFT20"/>
    <property type="match status" value="1"/>
</dbReference>
<evidence type="ECO:0000256" key="4">
    <source>
        <dbReference type="SAM" id="Coils"/>
    </source>
</evidence>
<feature type="coiled-coil region" evidence="4">
    <location>
        <begin position="35"/>
        <end position="62"/>
    </location>
</feature>
<feature type="compositionally biased region" description="Polar residues" evidence="5">
    <location>
        <begin position="194"/>
        <end position="204"/>
    </location>
</feature>
<feature type="region of interest" description="Disordered" evidence="5">
    <location>
        <begin position="95"/>
        <end position="232"/>
    </location>
</feature>
<dbReference type="PANTHER" id="PTHR31978">
    <property type="entry name" value="INTRAFLAGELLAR TRANSPORT PROTEIN 20 HOMOLOG"/>
    <property type="match status" value="1"/>
</dbReference>
<dbReference type="GO" id="GO:0030990">
    <property type="term" value="C:intraciliary transport particle"/>
    <property type="evidence" value="ECO:0007669"/>
    <property type="project" value="TreeGrafter"/>
</dbReference>
<dbReference type="InterPro" id="IPR028172">
    <property type="entry name" value="FT20"/>
</dbReference>
<sequence length="232" mass="24435">MFRTPSPYDAFRSSPIPYKQSKLPILKAIGSRNLLKSIAKQREAQQQQLRALIAEKKTQLERCQVMESRIGAIFEDGTREAAKVHTTTVVGPNDNLLGKTARAQGRHGRGLTRINRKGRDGGDRNGNTREKSGGRGCLRRDSAPSTTSVTPGGNETTDGDTVVTPLPAPAEGGAARLRRLRRGEAEAGTEAPTSTTIFSFTGPSTPGAASEEGSPTGAAFSRSAPGGPVLGG</sequence>
<dbReference type="AlphaFoldDB" id="A0AAD9UVM3"/>
<proteinExistence type="predicted"/>
<comment type="subcellular location">
    <subcellularLocation>
        <location evidence="1">Cell projection</location>
        <location evidence="1">Cilium</location>
    </subcellularLocation>
</comment>
<keyword evidence="3" id="KW-0966">Cell projection</keyword>
<name>A0AAD9UVM3_ACRCE</name>
<feature type="compositionally biased region" description="Polar residues" evidence="5">
    <location>
        <begin position="143"/>
        <end position="156"/>
    </location>
</feature>
<organism evidence="6 7">
    <name type="scientific">Acropora cervicornis</name>
    <name type="common">Staghorn coral</name>
    <dbReference type="NCBI Taxonomy" id="6130"/>
    <lineage>
        <taxon>Eukaryota</taxon>
        <taxon>Metazoa</taxon>
        <taxon>Cnidaria</taxon>
        <taxon>Anthozoa</taxon>
        <taxon>Hexacorallia</taxon>
        <taxon>Scleractinia</taxon>
        <taxon>Astrocoeniina</taxon>
        <taxon>Acroporidae</taxon>
        <taxon>Acropora</taxon>
    </lineage>
</organism>